<sequence length="111" mass="12586">MVYAKTKLFDKELQECAEYFKALAHPARLQILQYLAKAKTCITGDISEELPLSRTTVNQHLSELKRVGLIKGMVDGVKTNYCLNPQKVEELKKITKVFLSGIEVDNNLKCQ</sequence>
<dbReference type="GO" id="GO:0003677">
    <property type="term" value="F:DNA binding"/>
    <property type="evidence" value="ECO:0007669"/>
    <property type="project" value="UniProtKB-KW"/>
</dbReference>
<gene>
    <name evidence="5" type="ORF">MNBD_BACTEROID01-1124</name>
</gene>
<dbReference type="AlphaFoldDB" id="A0A3B0TS41"/>
<evidence type="ECO:0000259" key="4">
    <source>
        <dbReference type="PROSITE" id="PS50987"/>
    </source>
</evidence>
<dbReference type="Gene3D" id="1.10.10.10">
    <property type="entry name" value="Winged helix-like DNA-binding domain superfamily/Winged helix DNA-binding domain"/>
    <property type="match status" value="1"/>
</dbReference>
<feature type="domain" description="HTH arsR-type" evidence="4">
    <location>
        <begin position="8"/>
        <end position="103"/>
    </location>
</feature>
<dbReference type="GO" id="GO:0003700">
    <property type="term" value="F:DNA-binding transcription factor activity"/>
    <property type="evidence" value="ECO:0007669"/>
    <property type="project" value="InterPro"/>
</dbReference>
<dbReference type="NCBIfam" id="NF033788">
    <property type="entry name" value="HTH_metalloreg"/>
    <property type="match status" value="1"/>
</dbReference>
<dbReference type="InterPro" id="IPR001845">
    <property type="entry name" value="HTH_ArsR_DNA-bd_dom"/>
</dbReference>
<dbReference type="InterPro" id="IPR011991">
    <property type="entry name" value="ArsR-like_HTH"/>
</dbReference>
<evidence type="ECO:0000313" key="5">
    <source>
        <dbReference type="EMBL" id="VAW20758.1"/>
    </source>
</evidence>
<dbReference type="PRINTS" id="PR00778">
    <property type="entry name" value="HTHARSR"/>
</dbReference>
<evidence type="ECO:0000256" key="1">
    <source>
        <dbReference type="ARBA" id="ARBA00023015"/>
    </source>
</evidence>
<dbReference type="Pfam" id="PF12840">
    <property type="entry name" value="HTH_20"/>
    <property type="match status" value="1"/>
</dbReference>
<dbReference type="InterPro" id="IPR036390">
    <property type="entry name" value="WH_DNA-bd_sf"/>
</dbReference>
<keyword evidence="3" id="KW-0804">Transcription</keyword>
<accession>A0A3B0TS41</accession>
<dbReference type="SMART" id="SM00418">
    <property type="entry name" value="HTH_ARSR"/>
    <property type="match status" value="1"/>
</dbReference>
<dbReference type="EMBL" id="UOEP01000128">
    <property type="protein sequence ID" value="VAW20758.1"/>
    <property type="molecule type" value="Genomic_DNA"/>
</dbReference>
<dbReference type="PROSITE" id="PS50987">
    <property type="entry name" value="HTH_ARSR_2"/>
    <property type="match status" value="1"/>
</dbReference>
<keyword evidence="2" id="KW-0238">DNA-binding</keyword>
<reference evidence="5" key="1">
    <citation type="submission" date="2018-06" db="EMBL/GenBank/DDBJ databases">
        <authorList>
            <person name="Zhirakovskaya E."/>
        </authorList>
    </citation>
    <scope>NUCLEOTIDE SEQUENCE</scope>
</reference>
<dbReference type="CDD" id="cd00090">
    <property type="entry name" value="HTH_ARSR"/>
    <property type="match status" value="1"/>
</dbReference>
<keyword evidence="1" id="KW-0805">Transcription regulation</keyword>
<dbReference type="SUPFAM" id="SSF46785">
    <property type="entry name" value="Winged helix' DNA-binding domain"/>
    <property type="match status" value="1"/>
</dbReference>
<proteinExistence type="predicted"/>
<dbReference type="InterPro" id="IPR036388">
    <property type="entry name" value="WH-like_DNA-bd_sf"/>
</dbReference>
<evidence type="ECO:0000256" key="3">
    <source>
        <dbReference type="ARBA" id="ARBA00023163"/>
    </source>
</evidence>
<name>A0A3B0TS41_9ZZZZ</name>
<dbReference type="InterPro" id="IPR051081">
    <property type="entry name" value="HTH_MetalResp_TranReg"/>
</dbReference>
<organism evidence="5">
    <name type="scientific">hydrothermal vent metagenome</name>
    <dbReference type="NCBI Taxonomy" id="652676"/>
    <lineage>
        <taxon>unclassified sequences</taxon>
        <taxon>metagenomes</taxon>
        <taxon>ecological metagenomes</taxon>
    </lineage>
</organism>
<protein>
    <recommendedName>
        <fullName evidence="4">HTH arsR-type domain-containing protein</fullName>
    </recommendedName>
</protein>
<evidence type="ECO:0000256" key="2">
    <source>
        <dbReference type="ARBA" id="ARBA00023125"/>
    </source>
</evidence>
<dbReference type="PANTHER" id="PTHR33154">
    <property type="entry name" value="TRANSCRIPTIONAL REGULATOR, ARSR FAMILY"/>
    <property type="match status" value="1"/>
</dbReference>
<dbReference type="PANTHER" id="PTHR33154:SF15">
    <property type="entry name" value="REGULATORY PROTEIN ARSR"/>
    <property type="match status" value="1"/>
</dbReference>